<keyword evidence="3" id="KW-1185">Reference proteome</keyword>
<dbReference type="RefSeq" id="WP_006364316.1">
    <property type="nucleotide sequence ID" value="NZ_CAUUTG010000001.1"/>
</dbReference>
<dbReference type="GeneID" id="84801770"/>
<keyword evidence="1" id="KW-0812">Transmembrane</keyword>
<keyword evidence="1" id="KW-1133">Transmembrane helix</keyword>
<feature type="transmembrane region" description="Helical" evidence="1">
    <location>
        <begin position="51"/>
        <end position="70"/>
    </location>
</feature>
<evidence type="ECO:0000313" key="2">
    <source>
        <dbReference type="EMBL" id="QGS06899.1"/>
    </source>
</evidence>
<reference evidence="2 3" key="1">
    <citation type="submission" date="2019-11" db="EMBL/GenBank/DDBJ databases">
        <title>FDA dAtabase for Regulatory Grade micrObial Sequences (FDA-ARGOS): Supporting development and validation of Infectious Disease Dx tests.</title>
        <authorList>
            <person name="Turner S."/>
            <person name="Byrd R."/>
            <person name="Tallon L."/>
            <person name="Sadzewicz L."/>
            <person name="Vavikolanu K."/>
            <person name="Mehta A."/>
            <person name="Aluvathingal J."/>
            <person name="Nadendla S."/>
            <person name="Myers T."/>
            <person name="Yan Y."/>
            <person name="Sichtig H."/>
        </authorList>
    </citation>
    <scope>NUCLEOTIDE SEQUENCE [LARGE SCALE GENOMIC DNA]</scope>
    <source>
        <strain evidence="2 3">FDAARGOS_742</strain>
    </source>
</reference>
<keyword evidence="1" id="KW-0472">Membrane</keyword>
<proteinExistence type="predicted"/>
<organism evidence="2 3">
    <name type="scientific">Gemella sanguinis</name>
    <dbReference type="NCBI Taxonomy" id="84135"/>
    <lineage>
        <taxon>Bacteria</taxon>
        <taxon>Bacillati</taxon>
        <taxon>Bacillota</taxon>
        <taxon>Bacilli</taxon>
        <taxon>Bacillales</taxon>
        <taxon>Gemellaceae</taxon>
        <taxon>Gemella</taxon>
    </lineage>
</organism>
<dbReference type="Proteomes" id="UP000427636">
    <property type="component" value="Chromosome"/>
</dbReference>
<dbReference type="EMBL" id="CP046313">
    <property type="protein sequence ID" value="QGS06899.1"/>
    <property type="molecule type" value="Genomic_DNA"/>
</dbReference>
<name>A0ABX6FEF4_9BACL</name>
<feature type="transmembrane region" description="Helical" evidence="1">
    <location>
        <begin position="21"/>
        <end position="39"/>
    </location>
</feature>
<gene>
    <name evidence="2" type="ORF">FOC50_00690</name>
</gene>
<evidence type="ECO:0000256" key="1">
    <source>
        <dbReference type="SAM" id="Phobius"/>
    </source>
</evidence>
<evidence type="ECO:0000313" key="3">
    <source>
        <dbReference type="Proteomes" id="UP000427636"/>
    </source>
</evidence>
<sequence>MNEKLEDKYDFKTLRKRKINLVYKFIIVYIVFLVAAGFTQMKLGYSDTVAFIIYVIFCFIIIGYFAMEGYKIENIIVLRLLNNLELAEFMDFMHEQHKNKKLTRNSTYYNYMAVVELIYGNFDKCEEYLSKVKLTQSGYIRGALRGTEIWYHYTRFMLNIFTEKEFDLEELKKQLVKTVSKNQEAVQMYNNKLDNIYKVLVLKEPADNFKEELNDNIVECSKVFNYYFYLCNEVLKGNKEEADKYIDLLLQYNENYYVVRKVREIREKN</sequence>
<protein>
    <submittedName>
        <fullName evidence="2">Uncharacterized protein</fullName>
    </submittedName>
</protein>
<accession>A0ABX6FEF4</accession>